<evidence type="ECO:0000313" key="7">
    <source>
        <dbReference type="EMBL" id="QHT82822.1"/>
    </source>
</evidence>
<evidence type="ECO:0000256" key="3">
    <source>
        <dbReference type="ARBA" id="ARBA00022989"/>
    </source>
</evidence>
<evidence type="ECO:0000259" key="6">
    <source>
        <dbReference type="PROSITE" id="PS51352"/>
    </source>
</evidence>
<keyword evidence="2 5" id="KW-0812">Transmembrane</keyword>
<feature type="domain" description="Thioredoxin" evidence="6">
    <location>
        <begin position="58"/>
        <end position="185"/>
    </location>
</feature>
<sequence>MSKSVRFNGVPSLTASTGGSASGMFSGMRNSFTSLSWRTIGIVVLVIILAVIGYIMYKSYIEPAMNPSYKANREQSPVGSAASANSNGKEAEIMLFYTDWCPHCKTAKPEWEQVKAEYNGKQIHGYTIIFTEVNCTNDSPDVEKMMNTYKVEGYPTIKLLKDNQIIDYDAKPSKATLTQFLNTVV</sequence>
<evidence type="ECO:0000256" key="2">
    <source>
        <dbReference type="ARBA" id="ARBA00022692"/>
    </source>
</evidence>
<evidence type="ECO:0000256" key="5">
    <source>
        <dbReference type="SAM" id="Phobius"/>
    </source>
</evidence>
<feature type="transmembrane region" description="Helical" evidence="5">
    <location>
        <begin position="35"/>
        <end position="57"/>
    </location>
</feature>
<protein>
    <recommendedName>
        <fullName evidence="6">Thioredoxin domain-containing protein</fullName>
    </recommendedName>
</protein>
<proteinExistence type="predicted"/>
<dbReference type="Gene3D" id="3.40.30.10">
    <property type="entry name" value="Glutaredoxin"/>
    <property type="match status" value="1"/>
</dbReference>
<dbReference type="InterPro" id="IPR036249">
    <property type="entry name" value="Thioredoxin-like_sf"/>
</dbReference>
<dbReference type="InterPro" id="IPR052250">
    <property type="entry name" value="PDI_TMX3"/>
</dbReference>
<reference evidence="7" key="1">
    <citation type="journal article" date="2020" name="Nature">
        <title>Giant virus diversity and host interactions through global metagenomics.</title>
        <authorList>
            <person name="Schulz F."/>
            <person name="Roux S."/>
            <person name="Paez-Espino D."/>
            <person name="Jungbluth S."/>
            <person name="Walsh D.A."/>
            <person name="Denef V.J."/>
            <person name="McMahon K.D."/>
            <person name="Konstantinidis K.T."/>
            <person name="Eloe-Fadrosh E.A."/>
            <person name="Kyrpides N.C."/>
            <person name="Woyke T."/>
        </authorList>
    </citation>
    <scope>NUCLEOTIDE SEQUENCE</scope>
    <source>
        <strain evidence="7">GVMAG-M-3300023184-165</strain>
    </source>
</reference>
<organism evidence="7">
    <name type="scientific">viral metagenome</name>
    <dbReference type="NCBI Taxonomy" id="1070528"/>
    <lineage>
        <taxon>unclassified sequences</taxon>
        <taxon>metagenomes</taxon>
        <taxon>organismal metagenomes</taxon>
    </lineage>
</organism>
<dbReference type="InterPro" id="IPR013766">
    <property type="entry name" value="Thioredoxin_domain"/>
</dbReference>
<keyword evidence="4 5" id="KW-0472">Membrane</keyword>
<dbReference type="Pfam" id="PF00085">
    <property type="entry name" value="Thioredoxin"/>
    <property type="match status" value="1"/>
</dbReference>
<keyword evidence="3 5" id="KW-1133">Transmembrane helix</keyword>
<comment type="subcellular location">
    <subcellularLocation>
        <location evidence="1">Membrane</location>
        <topology evidence="1">Single-pass membrane protein</topology>
    </subcellularLocation>
</comment>
<dbReference type="EMBL" id="MN740004">
    <property type="protein sequence ID" value="QHT82822.1"/>
    <property type="molecule type" value="Genomic_DNA"/>
</dbReference>
<dbReference type="CDD" id="cd02961">
    <property type="entry name" value="PDI_a_family"/>
    <property type="match status" value="1"/>
</dbReference>
<evidence type="ECO:0000256" key="4">
    <source>
        <dbReference type="ARBA" id="ARBA00023136"/>
    </source>
</evidence>
<dbReference type="GO" id="GO:0005783">
    <property type="term" value="C:endoplasmic reticulum"/>
    <property type="evidence" value="ECO:0007669"/>
    <property type="project" value="TreeGrafter"/>
</dbReference>
<accession>A0A6C0HQ68</accession>
<evidence type="ECO:0000256" key="1">
    <source>
        <dbReference type="ARBA" id="ARBA00004167"/>
    </source>
</evidence>
<dbReference type="PANTHER" id="PTHR46426:SF1">
    <property type="entry name" value="PROTEIN DISULFIDE-ISOMERASE TMX3"/>
    <property type="match status" value="1"/>
</dbReference>
<dbReference type="AlphaFoldDB" id="A0A6C0HQ68"/>
<dbReference type="GO" id="GO:0016020">
    <property type="term" value="C:membrane"/>
    <property type="evidence" value="ECO:0007669"/>
    <property type="project" value="UniProtKB-SubCell"/>
</dbReference>
<dbReference type="PROSITE" id="PS51352">
    <property type="entry name" value="THIOREDOXIN_2"/>
    <property type="match status" value="1"/>
</dbReference>
<dbReference type="SUPFAM" id="SSF52833">
    <property type="entry name" value="Thioredoxin-like"/>
    <property type="match status" value="1"/>
</dbReference>
<dbReference type="PANTHER" id="PTHR46426">
    <property type="entry name" value="PROTEIN DISULFIDE-ISOMERASE TMX3"/>
    <property type="match status" value="1"/>
</dbReference>
<name>A0A6C0HQ68_9ZZZZ</name>